<dbReference type="InterPro" id="IPR001447">
    <property type="entry name" value="Arylamine_N-AcTrfase"/>
</dbReference>
<protein>
    <submittedName>
        <fullName evidence="2">Arylamine N-acetyltransferase</fullName>
    </submittedName>
</protein>
<dbReference type="PANTHER" id="PTHR11786:SF0">
    <property type="entry name" value="ARYLAMINE N-ACETYLTRANSFERASE 4-RELATED"/>
    <property type="match status" value="1"/>
</dbReference>
<dbReference type="SUPFAM" id="SSF54001">
    <property type="entry name" value="Cysteine proteinases"/>
    <property type="match status" value="1"/>
</dbReference>
<dbReference type="Gene3D" id="3.30.2140.20">
    <property type="match status" value="1"/>
</dbReference>
<dbReference type="InterPro" id="IPR038765">
    <property type="entry name" value="Papain-like_cys_pep_sf"/>
</dbReference>
<dbReference type="GO" id="GO:0016407">
    <property type="term" value="F:acetyltransferase activity"/>
    <property type="evidence" value="ECO:0007669"/>
    <property type="project" value="InterPro"/>
</dbReference>
<dbReference type="AlphaFoldDB" id="A0A3M8DDA0"/>
<dbReference type="PANTHER" id="PTHR11786">
    <property type="entry name" value="N-HYDROXYARYLAMINE O-ACETYLTRANSFERASE"/>
    <property type="match status" value="1"/>
</dbReference>
<comment type="caution">
    <text evidence="2">The sequence shown here is derived from an EMBL/GenBank/DDBJ whole genome shotgun (WGS) entry which is preliminary data.</text>
</comment>
<organism evidence="2 3">
    <name type="scientific">Brevibacillus panacihumi</name>
    <dbReference type="NCBI Taxonomy" id="497735"/>
    <lineage>
        <taxon>Bacteria</taxon>
        <taxon>Bacillati</taxon>
        <taxon>Bacillota</taxon>
        <taxon>Bacilli</taxon>
        <taxon>Bacillales</taxon>
        <taxon>Paenibacillaceae</taxon>
        <taxon>Brevibacillus</taxon>
    </lineage>
</organism>
<dbReference type="Proteomes" id="UP000281915">
    <property type="component" value="Unassembled WGS sequence"/>
</dbReference>
<evidence type="ECO:0000313" key="2">
    <source>
        <dbReference type="EMBL" id="RNB85559.1"/>
    </source>
</evidence>
<comment type="similarity">
    <text evidence="1">Belongs to the arylamine N-acetyltransferase family.</text>
</comment>
<proteinExistence type="inferred from homology"/>
<dbReference type="Pfam" id="PF00797">
    <property type="entry name" value="Acetyltransf_2"/>
    <property type="match status" value="1"/>
</dbReference>
<gene>
    <name evidence="2" type="ORF">EDM58_03255</name>
</gene>
<evidence type="ECO:0000313" key="3">
    <source>
        <dbReference type="Proteomes" id="UP000281915"/>
    </source>
</evidence>
<keyword evidence="2" id="KW-0808">Transferase</keyword>
<evidence type="ECO:0000256" key="1">
    <source>
        <dbReference type="ARBA" id="ARBA00006547"/>
    </source>
</evidence>
<dbReference type="InterPro" id="IPR053710">
    <property type="entry name" value="Arylamine_NAT_domain_sf"/>
</dbReference>
<dbReference type="EMBL" id="RHHT01000003">
    <property type="protein sequence ID" value="RNB85559.1"/>
    <property type="molecule type" value="Genomic_DNA"/>
</dbReference>
<reference evidence="2 3" key="1">
    <citation type="submission" date="2018-10" db="EMBL/GenBank/DDBJ databases">
        <title>Phylogenomics of Brevibacillus.</title>
        <authorList>
            <person name="Dunlap C."/>
        </authorList>
    </citation>
    <scope>NUCLEOTIDE SEQUENCE [LARGE SCALE GENOMIC DNA]</scope>
    <source>
        <strain evidence="2 3">JCM 15085</strain>
    </source>
</reference>
<accession>A0A3M8DDA0</accession>
<sequence length="295" mass="33760">MRAFFILRTRRIFMKQLPEWAITYLHRMRLEPQEPDFPFLQAICRAHMQVFPYENVSKLIFFEQKSSDKLVPTPEEYVANAVRYDMGGTCFANNGSLLALLRALGYQGHLMPLSPTHMAILIRDLLPNDEPVYVDMGAAAPVFAPVALHSAAEQEIAFGFESVRIVRDPVQPERFRFLRFRRGELVSDRWNFDPSEAKEIHDFSESVALTFQPDATYMGCLRVQLYQLDRGRSLSLLNNSLQIMLENGTEEKILLHSLDEIEAVAAEEFGLPRLPVREAISILQNKGIDVFAPKD</sequence>
<name>A0A3M8DDA0_9BACL</name>